<evidence type="ECO:0000313" key="1">
    <source>
        <dbReference type="EMBL" id="THG98649.1"/>
    </source>
</evidence>
<keyword evidence="3" id="KW-1185">Reference proteome</keyword>
<dbReference type="Proteomes" id="UP000308199">
    <property type="component" value="Unassembled WGS sequence"/>
</dbReference>
<evidence type="ECO:0000313" key="2">
    <source>
        <dbReference type="EMBL" id="THH07657.1"/>
    </source>
</evidence>
<comment type="caution">
    <text evidence="2">The sequence shown here is derived from an EMBL/GenBank/DDBJ whole genome shotgun (WGS) entry which is preliminary data.</text>
</comment>
<proteinExistence type="predicted"/>
<sequence length="78" mass="8666">MKMIMHLVTHDSLDLLFNMTSIKCRSIIASDLDFGKLVSADPDDAKGAEMVLKIKRKKKSAKAKSTDDMGKGTWSVCY</sequence>
<gene>
    <name evidence="2" type="ORF">EW145_g3233</name>
    <name evidence="1" type="ORF">EW145_g7392</name>
</gene>
<reference evidence="2 3" key="1">
    <citation type="submission" date="2019-02" db="EMBL/GenBank/DDBJ databases">
        <title>Genome sequencing of the rare red list fungi Phellinidium pouzarii.</title>
        <authorList>
            <person name="Buettner E."/>
            <person name="Kellner H."/>
        </authorList>
    </citation>
    <scope>NUCLEOTIDE SEQUENCE [LARGE SCALE GENOMIC DNA]</scope>
    <source>
        <strain evidence="2 3">DSM 108285</strain>
    </source>
</reference>
<name>A0A4S4L8C9_9AGAM</name>
<dbReference type="EMBL" id="SGPK01000727">
    <property type="protein sequence ID" value="THG98649.1"/>
    <property type="molecule type" value="Genomic_DNA"/>
</dbReference>
<evidence type="ECO:0000313" key="3">
    <source>
        <dbReference type="Proteomes" id="UP000308199"/>
    </source>
</evidence>
<protein>
    <submittedName>
        <fullName evidence="2">Uncharacterized protein</fullName>
    </submittedName>
</protein>
<dbReference type="AlphaFoldDB" id="A0A4S4L8C9"/>
<accession>A0A4S4L8C9</accession>
<organism evidence="2 3">
    <name type="scientific">Phellinidium pouzarii</name>
    <dbReference type="NCBI Taxonomy" id="167371"/>
    <lineage>
        <taxon>Eukaryota</taxon>
        <taxon>Fungi</taxon>
        <taxon>Dikarya</taxon>
        <taxon>Basidiomycota</taxon>
        <taxon>Agaricomycotina</taxon>
        <taxon>Agaricomycetes</taxon>
        <taxon>Hymenochaetales</taxon>
        <taxon>Hymenochaetaceae</taxon>
        <taxon>Phellinidium</taxon>
    </lineage>
</organism>
<dbReference type="EMBL" id="SGPK01000132">
    <property type="protein sequence ID" value="THH07657.1"/>
    <property type="molecule type" value="Genomic_DNA"/>
</dbReference>